<dbReference type="RefSeq" id="XP_040739296.1">
    <property type="nucleotide sequence ID" value="XM_040883851.1"/>
</dbReference>
<gene>
    <name evidence="1" type="ORF">DL89DRAFT_175671</name>
</gene>
<reference evidence="1 2" key="1">
    <citation type="submission" date="2016-07" db="EMBL/GenBank/DDBJ databases">
        <title>Pervasive Adenine N6-methylation of Active Genes in Fungi.</title>
        <authorList>
            <consortium name="DOE Joint Genome Institute"/>
            <person name="Mondo S.J."/>
            <person name="Dannebaum R.O."/>
            <person name="Kuo R.C."/>
            <person name="Labutti K."/>
            <person name="Haridas S."/>
            <person name="Kuo A."/>
            <person name="Salamov A."/>
            <person name="Ahrendt S.R."/>
            <person name="Lipzen A."/>
            <person name="Sullivan W."/>
            <person name="Andreopoulos W.B."/>
            <person name="Clum A."/>
            <person name="Lindquist E."/>
            <person name="Daum C."/>
            <person name="Ramamoorthy G.K."/>
            <person name="Gryganskyi A."/>
            <person name="Culley D."/>
            <person name="Magnuson J.K."/>
            <person name="James T.Y."/>
            <person name="O'Malley M.A."/>
            <person name="Stajich J.E."/>
            <person name="Spatafora J.W."/>
            <person name="Visel A."/>
            <person name="Grigoriev I.V."/>
        </authorList>
    </citation>
    <scope>NUCLEOTIDE SEQUENCE [LARGE SCALE GENOMIC DNA]</scope>
    <source>
        <strain evidence="1 2">ATCC 12442</strain>
    </source>
</reference>
<accession>A0A1Y1VU79</accession>
<evidence type="ECO:0000313" key="2">
    <source>
        <dbReference type="Proteomes" id="UP000193922"/>
    </source>
</evidence>
<organism evidence="1 2">
    <name type="scientific">Linderina pennispora</name>
    <dbReference type="NCBI Taxonomy" id="61395"/>
    <lineage>
        <taxon>Eukaryota</taxon>
        <taxon>Fungi</taxon>
        <taxon>Fungi incertae sedis</taxon>
        <taxon>Zoopagomycota</taxon>
        <taxon>Kickxellomycotina</taxon>
        <taxon>Kickxellomycetes</taxon>
        <taxon>Kickxellales</taxon>
        <taxon>Kickxellaceae</taxon>
        <taxon>Linderina</taxon>
    </lineage>
</organism>
<dbReference type="AlphaFoldDB" id="A0A1Y1VU79"/>
<comment type="caution">
    <text evidence="1">The sequence shown here is derived from an EMBL/GenBank/DDBJ whole genome shotgun (WGS) entry which is preliminary data.</text>
</comment>
<name>A0A1Y1VU79_9FUNG</name>
<dbReference type="Proteomes" id="UP000193922">
    <property type="component" value="Unassembled WGS sequence"/>
</dbReference>
<sequence length="94" mass="10603">MATKGFRIQCCSPSEKHTIIWALYRTQSAWAPKAVLENLFILESGPPRNERLNLLRSATVLLIETDAGQDVAYCVKQEYVHVDALTENFLSFSS</sequence>
<proteinExistence type="predicted"/>
<keyword evidence="2" id="KW-1185">Reference proteome</keyword>
<protein>
    <submittedName>
        <fullName evidence="1">Uncharacterized protein</fullName>
    </submittedName>
</protein>
<dbReference type="EMBL" id="MCFD01000084">
    <property type="protein sequence ID" value="ORX64566.1"/>
    <property type="molecule type" value="Genomic_DNA"/>
</dbReference>
<dbReference type="GeneID" id="63800499"/>
<evidence type="ECO:0000313" key="1">
    <source>
        <dbReference type="EMBL" id="ORX64566.1"/>
    </source>
</evidence>